<dbReference type="InterPro" id="IPR036770">
    <property type="entry name" value="Ankyrin_rpt-contain_sf"/>
</dbReference>
<feature type="repeat" description="ANK" evidence="3">
    <location>
        <begin position="65"/>
        <end position="97"/>
    </location>
</feature>
<keyword evidence="1" id="KW-0677">Repeat</keyword>
<evidence type="ECO:0000313" key="4">
    <source>
        <dbReference type="EMBL" id="NDV34694.1"/>
    </source>
</evidence>
<dbReference type="AlphaFoldDB" id="A0A6B2LCH7"/>
<reference evidence="4" key="1">
    <citation type="journal article" date="2020" name="J. Eukaryot. Microbiol.">
        <title>De novo Sequencing, Assembly and Annotation of the Transcriptome for the Free-Living Testate Amoeba Arcella intermedia.</title>
        <authorList>
            <person name="Ribeiro G.M."/>
            <person name="Porfirio-Sousa A.L."/>
            <person name="Maurer-Alcala X.X."/>
            <person name="Katz L.A."/>
            <person name="Lahr D.J.G."/>
        </authorList>
    </citation>
    <scope>NUCLEOTIDE SEQUENCE</scope>
</reference>
<dbReference type="SUPFAM" id="SSF48403">
    <property type="entry name" value="Ankyrin repeat"/>
    <property type="match status" value="1"/>
</dbReference>
<dbReference type="PANTHER" id="PTHR24171:SF8">
    <property type="entry name" value="BRCA1-ASSOCIATED RING DOMAIN PROTEIN 1"/>
    <property type="match status" value="1"/>
</dbReference>
<feature type="repeat" description="ANK" evidence="3">
    <location>
        <begin position="31"/>
        <end position="64"/>
    </location>
</feature>
<keyword evidence="2 3" id="KW-0040">ANK repeat</keyword>
<dbReference type="Pfam" id="PF12796">
    <property type="entry name" value="Ank_2"/>
    <property type="match status" value="1"/>
</dbReference>
<dbReference type="InterPro" id="IPR002110">
    <property type="entry name" value="Ankyrin_rpt"/>
</dbReference>
<dbReference type="PROSITE" id="PS50088">
    <property type="entry name" value="ANK_REPEAT"/>
    <property type="match status" value="2"/>
</dbReference>
<dbReference type="EMBL" id="GIBP01005725">
    <property type="protein sequence ID" value="NDV34694.1"/>
    <property type="molecule type" value="Transcribed_RNA"/>
</dbReference>
<sequence length="285" mass="31388">MCQAAYNGDLNTVKFLLAKMTTEQKNGRNKRKQTALYCAARQGHDKIVQLLLNEKGIDVNAQEEHGSTALHAASFGPHPKVLSLLLSFGADTSICNRVVQGNEIAQLTAFGEARGKAFEVWSAFNRGGVKGLQQAGFPVCKGRGTLTASARNRQAPIIGQKLTALAMDDVTPLAGSSSEDESTECKVTYSEFSDDEDNGIERIYTVLTEGNKRIQIVAKDSVSVYEFHKILYHHNDLREHIETVGSIDLYCKKSNGEEEKLVTSKKLRDYHLDNDNSVIVIKKAI</sequence>
<dbReference type="Gene3D" id="1.25.40.20">
    <property type="entry name" value="Ankyrin repeat-containing domain"/>
    <property type="match status" value="1"/>
</dbReference>
<accession>A0A6B2LCH7</accession>
<protein>
    <submittedName>
        <fullName evidence="4">Uncharacterized protein</fullName>
    </submittedName>
</protein>
<dbReference type="GO" id="GO:0085020">
    <property type="term" value="P:protein K6-linked ubiquitination"/>
    <property type="evidence" value="ECO:0007669"/>
    <property type="project" value="TreeGrafter"/>
</dbReference>
<evidence type="ECO:0000256" key="3">
    <source>
        <dbReference type="PROSITE-ProRule" id="PRU00023"/>
    </source>
</evidence>
<name>A0A6B2LCH7_9EUKA</name>
<proteinExistence type="predicted"/>
<evidence type="ECO:0000256" key="2">
    <source>
        <dbReference type="ARBA" id="ARBA00023043"/>
    </source>
</evidence>
<dbReference type="PANTHER" id="PTHR24171">
    <property type="entry name" value="ANKYRIN REPEAT DOMAIN-CONTAINING PROTEIN 39-RELATED"/>
    <property type="match status" value="1"/>
</dbReference>
<dbReference type="SMART" id="SM00248">
    <property type="entry name" value="ANK"/>
    <property type="match status" value="2"/>
</dbReference>
<dbReference type="GO" id="GO:0004842">
    <property type="term" value="F:ubiquitin-protein transferase activity"/>
    <property type="evidence" value="ECO:0007669"/>
    <property type="project" value="TreeGrafter"/>
</dbReference>
<dbReference type="PROSITE" id="PS50297">
    <property type="entry name" value="ANK_REP_REGION"/>
    <property type="match status" value="1"/>
</dbReference>
<organism evidence="4">
    <name type="scientific">Arcella intermedia</name>
    <dbReference type="NCBI Taxonomy" id="1963864"/>
    <lineage>
        <taxon>Eukaryota</taxon>
        <taxon>Amoebozoa</taxon>
        <taxon>Tubulinea</taxon>
        <taxon>Elardia</taxon>
        <taxon>Arcellinida</taxon>
        <taxon>Sphaerothecina</taxon>
        <taxon>Arcellidae</taxon>
        <taxon>Arcella</taxon>
    </lineage>
</organism>
<evidence type="ECO:0000256" key="1">
    <source>
        <dbReference type="ARBA" id="ARBA00022737"/>
    </source>
</evidence>